<feature type="domain" description="Tail specific protease" evidence="2">
    <location>
        <begin position="255"/>
        <end position="454"/>
    </location>
</feature>
<evidence type="ECO:0000256" key="1">
    <source>
        <dbReference type="SAM" id="SignalP"/>
    </source>
</evidence>
<dbReference type="GO" id="GO:0007165">
    <property type="term" value="P:signal transduction"/>
    <property type="evidence" value="ECO:0007669"/>
    <property type="project" value="TreeGrafter"/>
</dbReference>
<dbReference type="GO" id="GO:0008236">
    <property type="term" value="F:serine-type peptidase activity"/>
    <property type="evidence" value="ECO:0007669"/>
    <property type="project" value="InterPro"/>
</dbReference>
<reference evidence="3 4" key="1">
    <citation type="submission" date="2015-11" db="EMBL/GenBank/DDBJ databases">
        <title>Solirubrum puertoriconensis gen. nov. an environmental bacteria isolated in Puerto Rico.</title>
        <authorList>
            <person name="Cuebas-Irizarry M.F."/>
            <person name="Montalvo-Rodriguez R."/>
        </authorList>
    </citation>
    <scope>NUCLEOTIDE SEQUENCE [LARGE SCALE GENOMIC DNA]</scope>
    <source>
        <strain evidence="3 4">MC1A</strain>
    </source>
</reference>
<dbReference type="PANTHER" id="PTHR32060:SF30">
    <property type="entry name" value="CARBOXY-TERMINAL PROCESSING PROTEASE CTPA"/>
    <property type="match status" value="1"/>
</dbReference>
<dbReference type="PANTHER" id="PTHR32060">
    <property type="entry name" value="TAIL-SPECIFIC PROTEASE"/>
    <property type="match status" value="1"/>
</dbReference>
<evidence type="ECO:0000313" key="4">
    <source>
        <dbReference type="Proteomes" id="UP000054223"/>
    </source>
</evidence>
<dbReference type="InterPro" id="IPR029045">
    <property type="entry name" value="ClpP/crotonase-like_dom_sf"/>
</dbReference>
<dbReference type="InterPro" id="IPR005151">
    <property type="entry name" value="Tail-specific_protease"/>
</dbReference>
<dbReference type="Gene3D" id="3.90.226.10">
    <property type="entry name" value="2-enoyl-CoA Hydratase, Chain A, domain 1"/>
    <property type="match status" value="1"/>
</dbReference>
<gene>
    <name evidence="3" type="ORF">ASU33_16560</name>
</gene>
<keyword evidence="1" id="KW-0732">Signal</keyword>
<name>A0A9X0HNQ5_SOLP1</name>
<feature type="signal peptide" evidence="1">
    <location>
        <begin position="1"/>
        <end position="20"/>
    </location>
</feature>
<feature type="chain" id="PRO_5040829677" description="Tail specific protease domain-containing protein" evidence="1">
    <location>
        <begin position="21"/>
        <end position="488"/>
    </location>
</feature>
<dbReference type="SUPFAM" id="SSF52096">
    <property type="entry name" value="ClpP/crotonase"/>
    <property type="match status" value="1"/>
</dbReference>
<dbReference type="EMBL" id="LNAL01000003">
    <property type="protein sequence ID" value="KUG09346.1"/>
    <property type="molecule type" value="Genomic_DNA"/>
</dbReference>
<proteinExistence type="predicted"/>
<evidence type="ECO:0000259" key="2">
    <source>
        <dbReference type="Pfam" id="PF03572"/>
    </source>
</evidence>
<dbReference type="Proteomes" id="UP000054223">
    <property type="component" value="Unassembled WGS sequence"/>
</dbReference>
<dbReference type="OrthoDB" id="5480566at2"/>
<dbReference type="RefSeq" id="WP_059067209.1">
    <property type="nucleotide sequence ID" value="NZ_LNAL01000003.1"/>
</dbReference>
<dbReference type="GO" id="GO:0006508">
    <property type="term" value="P:proteolysis"/>
    <property type="evidence" value="ECO:0007669"/>
    <property type="project" value="InterPro"/>
</dbReference>
<evidence type="ECO:0000313" key="3">
    <source>
        <dbReference type="EMBL" id="KUG09346.1"/>
    </source>
</evidence>
<dbReference type="GO" id="GO:0004175">
    <property type="term" value="F:endopeptidase activity"/>
    <property type="evidence" value="ECO:0007669"/>
    <property type="project" value="TreeGrafter"/>
</dbReference>
<dbReference type="Pfam" id="PF03572">
    <property type="entry name" value="Peptidase_S41"/>
    <property type="match status" value="1"/>
</dbReference>
<protein>
    <recommendedName>
        <fullName evidence="2">Tail specific protease domain-containing protein</fullName>
    </recommendedName>
</protein>
<keyword evidence="4" id="KW-1185">Reference proteome</keyword>
<accession>A0A9X0HNQ5</accession>
<dbReference type="AlphaFoldDB" id="A0A9X0HNQ5"/>
<sequence>MKALLGFVCLLVGVAQAAWAQQQPAPLPAAPASSLTLLEPPQLQQDLDSLHAWLHATHPNLHLRLGHEADERQWQRVRAQLNQPLTAGEFAQLVMPLTTQYADGHTGLSYDFSDAAFQAYSQRGGLFFPLNVTLQKGKLYVTEAATESEARPGALIRRINGESADAVVQKMLRYWPADHQKNREATTARLFGFTLWSLYGWGESVQLEFQNYGQRQKQTTTLRGIPAERLMQLMNVGPRKYKLTLHEPESLAVLEFFGFQQNKATTAFLDSAFTVIKQKGIRHLAVDIRRNGGGNSAVGAQLLQYLTTKSYLQGEAKELRYSQALPQQPNNKWFNDMLAANQGKFADGRYRLSSTPQPPAPLAKPELLFSSKFYLLTGPRTFSSAHMLAAAVKAYHLGTIVGEETGNAMRFFGEPLSFQLPNTKLWGMCAGAEWWAAGYTPQTQDTGVQPDVEVKSTIKDLAEGTDAVLQYLRQLIAEQDATASSVQP</sequence>
<dbReference type="GO" id="GO:0030288">
    <property type="term" value="C:outer membrane-bounded periplasmic space"/>
    <property type="evidence" value="ECO:0007669"/>
    <property type="project" value="TreeGrafter"/>
</dbReference>
<organism evidence="3 4">
    <name type="scientific">Solirubrum puertoriconensis</name>
    <dbReference type="NCBI Taxonomy" id="1751427"/>
    <lineage>
        <taxon>Bacteria</taxon>
        <taxon>Pseudomonadati</taxon>
        <taxon>Bacteroidota</taxon>
        <taxon>Cytophagia</taxon>
        <taxon>Cytophagales</taxon>
    </lineage>
</organism>
<comment type="caution">
    <text evidence="3">The sequence shown here is derived from an EMBL/GenBank/DDBJ whole genome shotgun (WGS) entry which is preliminary data.</text>
</comment>